<comment type="similarity">
    <text evidence="1">Belongs to the 'GDXG' lipolytic enzyme family.</text>
</comment>
<accession>A0A3E3HX19</accession>
<keyword evidence="2 5" id="KW-0378">Hydrolase</keyword>
<evidence type="ECO:0000256" key="3">
    <source>
        <dbReference type="PROSITE-ProRule" id="PRU10038"/>
    </source>
</evidence>
<evidence type="ECO:0000256" key="2">
    <source>
        <dbReference type="ARBA" id="ARBA00022801"/>
    </source>
</evidence>
<dbReference type="Pfam" id="PF07859">
    <property type="entry name" value="Abhydrolase_3"/>
    <property type="match status" value="1"/>
</dbReference>
<evidence type="ECO:0000256" key="1">
    <source>
        <dbReference type="ARBA" id="ARBA00010515"/>
    </source>
</evidence>
<dbReference type="InterPro" id="IPR050300">
    <property type="entry name" value="GDXG_lipolytic_enzyme"/>
</dbReference>
<feature type="domain" description="Alpha/beta hydrolase fold-3" evidence="4">
    <location>
        <begin position="77"/>
        <end position="282"/>
    </location>
</feature>
<dbReference type="InterPro" id="IPR033140">
    <property type="entry name" value="Lipase_GDXG_put_SER_AS"/>
</dbReference>
<dbReference type="PANTHER" id="PTHR48081">
    <property type="entry name" value="AB HYDROLASE SUPERFAMILY PROTEIN C4A8.06C"/>
    <property type="match status" value="1"/>
</dbReference>
<dbReference type="PANTHER" id="PTHR48081:SF8">
    <property type="entry name" value="ALPHA_BETA HYDROLASE FOLD-3 DOMAIN-CONTAINING PROTEIN-RELATED"/>
    <property type="match status" value="1"/>
</dbReference>
<dbReference type="RefSeq" id="WP_117545574.1">
    <property type="nucleotide sequence ID" value="NZ_JBKUNB010000007.1"/>
</dbReference>
<protein>
    <submittedName>
        <fullName evidence="5">Alpha/beta hydrolase</fullName>
    </submittedName>
</protein>
<feature type="active site" evidence="3">
    <location>
        <position position="155"/>
    </location>
</feature>
<dbReference type="AlphaFoldDB" id="A0A3E3HX19"/>
<evidence type="ECO:0000313" key="6">
    <source>
        <dbReference type="Proteomes" id="UP000260812"/>
    </source>
</evidence>
<name>A0A3E3HX19_9FIRM</name>
<dbReference type="PROSITE" id="PS01174">
    <property type="entry name" value="LIPASE_GDXG_SER"/>
    <property type="match status" value="1"/>
</dbReference>
<comment type="caution">
    <text evidence="5">The sequence shown here is derived from an EMBL/GenBank/DDBJ whole genome shotgun (WGS) entry which is preliminary data.</text>
</comment>
<dbReference type="GO" id="GO:0016787">
    <property type="term" value="F:hydrolase activity"/>
    <property type="evidence" value="ECO:0007669"/>
    <property type="project" value="UniProtKB-KW"/>
</dbReference>
<dbReference type="EMBL" id="QVLV01000026">
    <property type="protein sequence ID" value="RGE56357.1"/>
    <property type="molecule type" value="Genomic_DNA"/>
</dbReference>
<evidence type="ECO:0000313" key="5">
    <source>
        <dbReference type="EMBL" id="RGE56357.1"/>
    </source>
</evidence>
<proteinExistence type="inferred from homology"/>
<dbReference type="InterPro" id="IPR029058">
    <property type="entry name" value="AB_hydrolase_fold"/>
</dbReference>
<dbReference type="SUPFAM" id="SSF53474">
    <property type="entry name" value="alpha/beta-Hydrolases"/>
    <property type="match status" value="1"/>
</dbReference>
<dbReference type="InterPro" id="IPR013094">
    <property type="entry name" value="AB_hydrolase_3"/>
</dbReference>
<evidence type="ECO:0000259" key="4">
    <source>
        <dbReference type="Pfam" id="PF07859"/>
    </source>
</evidence>
<gene>
    <name evidence="5" type="ORF">DXC51_24455</name>
</gene>
<reference evidence="5" key="1">
    <citation type="submission" date="2018-08" db="EMBL/GenBank/DDBJ databases">
        <title>A genome reference for cultivated species of the human gut microbiota.</title>
        <authorList>
            <person name="Zou Y."/>
            <person name="Xue W."/>
            <person name="Luo G."/>
        </authorList>
    </citation>
    <scope>NUCLEOTIDE SEQUENCE [LARGE SCALE GENOMIC DNA]</scope>
    <source>
        <strain evidence="5">TF05-5AC</strain>
    </source>
</reference>
<dbReference type="Proteomes" id="UP000260812">
    <property type="component" value="Unassembled WGS sequence"/>
</dbReference>
<sequence>MNYTHLIDPELKSIAKRVPYNKFLIKTANIYQMLAFALTGIPREISCKRIIIRENGRLPLKVAIYEPASAADKLPCLLYIHGGAFSYKASAHHKKLACIYALEANCRVVLPDYHLLPEHPYPTAYQDVLSVYKWLLKNAESLLIDRELIGIAGDSSGGAIAAAICNAYEKVALPIPCAQMLIYPVTDASMSTKSIKLYSDTPLWNSQNNKKMWEFYLKNVTGENIRNASPMQNLLPHKLPDTYIETAEYDCLHDEGILYAERLMEAGAKVELNDTKGTIHGYDSAIKTQIAQNNIEKRILFLKKCFSHGN</sequence>
<organism evidence="5 6">
    <name type="scientific">Eisenbergiella massiliensis</name>
    <dbReference type="NCBI Taxonomy" id="1720294"/>
    <lineage>
        <taxon>Bacteria</taxon>
        <taxon>Bacillati</taxon>
        <taxon>Bacillota</taxon>
        <taxon>Clostridia</taxon>
        <taxon>Lachnospirales</taxon>
        <taxon>Lachnospiraceae</taxon>
        <taxon>Eisenbergiella</taxon>
    </lineage>
</organism>
<dbReference type="GeneID" id="97989918"/>
<keyword evidence="6" id="KW-1185">Reference proteome</keyword>
<dbReference type="Gene3D" id="3.40.50.1820">
    <property type="entry name" value="alpha/beta hydrolase"/>
    <property type="match status" value="1"/>
</dbReference>